<organism evidence="1 2">
    <name type="scientific">Asterophora parasitica</name>
    <dbReference type="NCBI Taxonomy" id="117018"/>
    <lineage>
        <taxon>Eukaryota</taxon>
        <taxon>Fungi</taxon>
        <taxon>Dikarya</taxon>
        <taxon>Basidiomycota</taxon>
        <taxon>Agaricomycotina</taxon>
        <taxon>Agaricomycetes</taxon>
        <taxon>Agaricomycetidae</taxon>
        <taxon>Agaricales</taxon>
        <taxon>Tricholomatineae</taxon>
        <taxon>Lyophyllaceae</taxon>
        <taxon>Asterophora</taxon>
    </lineage>
</organism>
<gene>
    <name evidence="1" type="ORF">DXG03_001235</name>
</gene>
<evidence type="ECO:0000313" key="1">
    <source>
        <dbReference type="EMBL" id="KAG5640095.1"/>
    </source>
</evidence>
<dbReference type="AlphaFoldDB" id="A0A9P7K8N0"/>
<proteinExistence type="predicted"/>
<protein>
    <submittedName>
        <fullName evidence="1">Uncharacterized protein</fullName>
    </submittedName>
</protein>
<dbReference type="Proteomes" id="UP000775547">
    <property type="component" value="Unassembled WGS sequence"/>
</dbReference>
<comment type="caution">
    <text evidence="1">The sequence shown here is derived from an EMBL/GenBank/DDBJ whole genome shotgun (WGS) entry which is preliminary data.</text>
</comment>
<reference evidence="1" key="2">
    <citation type="submission" date="2021-10" db="EMBL/GenBank/DDBJ databases">
        <title>Phylogenomics reveals ancestral predisposition of the termite-cultivated fungus Termitomyces towards a domesticated lifestyle.</title>
        <authorList>
            <person name="Auxier B."/>
            <person name="Grum-Grzhimaylo A."/>
            <person name="Cardenas M.E."/>
            <person name="Lodge J.D."/>
            <person name="Laessoe T."/>
            <person name="Pedersen O."/>
            <person name="Smith M.E."/>
            <person name="Kuyper T.W."/>
            <person name="Franco-Molano E.A."/>
            <person name="Baroni T.J."/>
            <person name="Aanen D.K."/>
        </authorList>
    </citation>
    <scope>NUCLEOTIDE SEQUENCE</scope>
    <source>
        <strain evidence="1">AP01</strain>
        <tissue evidence="1">Mycelium</tissue>
    </source>
</reference>
<accession>A0A9P7K8N0</accession>
<sequence length="140" mass="15922">CLILPSPRLRFLEVFISDYLEGDEVLVPLKWVAHALRALVCAPEKSELEQLTLGIIIRYGWSGVSNNIQLGWSIWAELDNILTTGDTFHKLPRLTIVIRQRRSLADDINLMPILQSLPRLVSLGKLHVTFEMDGSSLKFR</sequence>
<evidence type="ECO:0000313" key="2">
    <source>
        <dbReference type="Proteomes" id="UP000775547"/>
    </source>
</evidence>
<keyword evidence="2" id="KW-1185">Reference proteome</keyword>
<reference evidence="1" key="1">
    <citation type="submission" date="2020-07" db="EMBL/GenBank/DDBJ databases">
        <authorList>
            <person name="Nieuwenhuis M."/>
            <person name="Van De Peppel L.J.J."/>
        </authorList>
    </citation>
    <scope>NUCLEOTIDE SEQUENCE</scope>
    <source>
        <strain evidence="1">AP01</strain>
        <tissue evidence="1">Mycelium</tissue>
    </source>
</reference>
<dbReference type="EMBL" id="JABCKV010001220">
    <property type="protein sequence ID" value="KAG5640095.1"/>
    <property type="molecule type" value="Genomic_DNA"/>
</dbReference>
<feature type="non-terminal residue" evidence="1">
    <location>
        <position position="1"/>
    </location>
</feature>
<name>A0A9P7K8N0_9AGAR</name>